<organism evidence="3 4">
    <name type="scientific">Nesterenkonia xinjiangensis</name>
    <dbReference type="NCBI Taxonomy" id="225327"/>
    <lineage>
        <taxon>Bacteria</taxon>
        <taxon>Bacillati</taxon>
        <taxon>Actinomycetota</taxon>
        <taxon>Actinomycetes</taxon>
        <taxon>Micrococcales</taxon>
        <taxon>Micrococcaceae</taxon>
        <taxon>Nesterenkonia</taxon>
    </lineage>
</organism>
<keyword evidence="2" id="KW-1133">Transmembrane helix</keyword>
<keyword evidence="4" id="KW-1185">Reference proteome</keyword>
<feature type="region of interest" description="Disordered" evidence="1">
    <location>
        <begin position="1"/>
        <end position="30"/>
    </location>
</feature>
<feature type="compositionally biased region" description="Basic and acidic residues" evidence="1">
    <location>
        <begin position="18"/>
        <end position="30"/>
    </location>
</feature>
<keyword evidence="2" id="KW-0472">Membrane</keyword>
<keyword evidence="2" id="KW-0812">Transmembrane</keyword>
<reference evidence="3 4" key="1">
    <citation type="submission" date="2020-07" db="EMBL/GenBank/DDBJ databases">
        <title>Sequencing the genomes of 1000 actinobacteria strains.</title>
        <authorList>
            <person name="Klenk H.-P."/>
        </authorList>
    </citation>
    <scope>NUCLEOTIDE SEQUENCE [LARGE SCALE GENOMIC DNA]</scope>
    <source>
        <strain evidence="3 4">DSM 15475</strain>
    </source>
</reference>
<feature type="compositionally biased region" description="Polar residues" evidence="1">
    <location>
        <begin position="1"/>
        <end position="17"/>
    </location>
</feature>
<protein>
    <submittedName>
        <fullName evidence="3">Uncharacterized protein</fullName>
    </submittedName>
</protein>
<gene>
    <name evidence="3" type="ORF">HNR09_000948</name>
</gene>
<name>A0A7Z0GK80_9MICC</name>
<feature type="transmembrane region" description="Helical" evidence="2">
    <location>
        <begin position="41"/>
        <end position="59"/>
    </location>
</feature>
<feature type="transmembrane region" description="Helical" evidence="2">
    <location>
        <begin position="65"/>
        <end position="85"/>
    </location>
</feature>
<dbReference type="RefSeq" id="WP_179541008.1">
    <property type="nucleotide sequence ID" value="NZ_BAAALL010000004.1"/>
</dbReference>
<evidence type="ECO:0000256" key="2">
    <source>
        <dbReference type="SAM" id="Phobius"/>
    </source>
</evidence>
<evidence type="ECO:0000256" key="1">
    <source>
        <dbReference type="SAM" id="MobiDB-lite"/>
    </source>
</evidence>
<feature type="transmembrane region" description="Helical" evidence="2">
    <location>
        <begin position="92"/>
        <end position="112"/>
    </location>
</feature>
<evidence type="ECO:0000313" key="4">
    <source>
        <dbReference type="Proteomes" id="UP000535437"/>
    </source>
</evidence>
<comment type="caution">
    <text evidence="3">The sequence shown here is derived from an EMBL/GenBank/DDBJ whole genome shotgun (WGS) entry which is preliminary data.</text>
</comment>
<dbReference type="AlphaFoldDB" id="A0A7Z0GK80"/>
<sequence length="162" mass="17601">MSVTPPQQEQPRNGSENSRPEGEKPGRRRAADLDQETFRRYARFTGWLVVALIVAYIGLQAPLPYRLLAVAAGSVGLIGGVVLLVQAIRRRLPALILVSALAAIVCCGMFAATASAQVVFWGATAEFDQCRANALTERSMTQCYLDYEDQMLTTIPGMPGSR</sequence>
<evidence type="ECO:0000313" key="3">
    <source>
        <dbReference type="EMBL" id="NYJ77537.1"/>
    </source>
</evidence>
<accession>A0A7Z0GK80</accession>
<dbReference type="EMBL" id="JACCFY010000001">
    <property type="protein sequence ID" value="NYJ77537.1"/>
    <property type="molecule type" value="Genomic_DNA"/>
</dbReference>
<proteinExistence type="predicted"/>
<dbReference type="Proteomes" id="UP000535437">
    <property type="component" value="Unassembled WGS sequence"/>
</dbReference>